<dbReference type="SMART" id="SM00892">
    <property type="entry name" value="Endonuclease_NS"/>
    <property type="match status" value="1"/>
</dbReference>
<evidence type="ECO:0000256" key="2">
    <source>
        <dbReference type="PIRSR" id="PIRSR640255-2"/>
    </source>
</evidence>
<dbReference type="Proteomes" id="UP000005695">
    <property type="component" value="Unassembled WGS sequence"/>
</dbReference>
<dbReference type="GO" id="GO:0003676">
    <property type="term" value="F:nucleic acid binding"/>
    <property type="evidence" value="ECO:0007669"/>
    <property type="project" value="InterPro"/>
</dbReference>
<dbReference type="InterPro" id="IPR040255">
    <property type="entry name" value="Non-specific_endonuclease"/>
</dbReference>
<dbReference type="PANTHER" id="PTHR13966">
    <property type="entry name" value="ENDONUCLEASE RELATED"/>
    <property type="match status" value="1"/>
</dbReference>
<dbReference type="GO" id="GO:0046872">
    <property type="term" value="F:metal ion binding"/>
    <property type="evidence" value="ECO:0007669"/>
    <property type="project" value="UniProtKB-KW"/>
</dbReference>
<reference evidence="6" key="1">
    <citation type="submission" date="2006-05" db="EMBL/GenBank/DDBJ databases">
        <title>Annotation of the draft genome assembly of Desulfuromonas acetoxidans DSM 684.</title>
        <authorList>
            <consortium name="US DOE Joint Genome Institute (JGI-ORNL)"/>
            <person name="Larimer F."/>
            <person name="Land M."/>
            <person name="Hauser L."/>
        </authorList>
    </citation>
    <scope>NUCLEOTIDE SEQUENCE [LARGE SCALE GENOMIC DNA]</scope>
    <source>
        <strain evidence="6">DSM 684</strain>
    </source>
</reference>
<evidence type="ECO:0000256" key="3">
    <source>
        <dbReference type="SAM" id="SignalP"/>
    </source>
</evidence>
<organism evidence="6 7">
    <name type="scientific">Desulfuromonas acetoxidans (strain DSM 684 / 11070)</name>
    <dbReference type="NCBI Taxonomy" id="281689"/>
    <lineage>
        <taxon>Bacteria</taxon>
        <taxon>Pseudomonadati</taxon>
        <taxon>Thermodesulfobacteriota</taxon>
        <taxon>Desulfuromonadia</taxon>
        <taxon>Desulfuromonadales</taxon>
        <taxon>Desulfuromonadaceae</taxon>
        <taxon>Desulfuromonas</taxon>
    </lineage>
</organism>
<feature type="domain" description="ENPP1-3/EXOG-like endonuclease/phosphodiesterase" evidence="4">
    <location>
        <begin position="50"/>
        <end position="269"/>
    </location>
</feature>
<dbReference type="GO" id="GO:0016787">
    <property type="term" value="F:hydrolase activity"/>
    <property type="evidence" value="ECO:0007669"/>
    <property type="project" value="InterPro"/>
</dbReference>
<sequence>MPRRKGAMSKSSMFFLSIFILSFATFAQAGPLTEEHVLGGLPSNGTVLERNAYVVEYDTVHKAPRWLAYHLVPGYRDVPKRTGKWATYRNDPDLTEEPSDNDYSGVFQDEIRNYAHGHLAPYFISGGDRDGDGKLAEEDTDDKETVYQINYQTNLTPQHHNAFNGSGGVWYELETRIREDLLNEHGELWVFVGTIFGPGSYDVVGDNVHVAPLFFQIVAWKDENGAPQWEAYLLPHHQKAHGDPEDYLVSVRHIEALTGLNFFPDFDLQNLKRKSTAK</sequence>
<keyword evidence="6" id="KW-0540">Nuclease</keyword>
<dbReference type="SUPFAM" id="SSF54060">
    <property type="entry name" value="His-Me finger endonucleases"/>
    <property type="match status" value="1"/>
</dbReference>
<feature type="chain" id="PRO_5004192707" evidence="3">
    <location>
        <begin position="30"/>
        <end position="278"/>
    </location>
</feature>
<evidence type="ECO:0000256" key="1">
    <source>
        <dbReference type="PIRSR" id="PIRSR640255-1"/>
    </source>
</evidence>
<dbReference type="InterPro" id="IPR001604">
    <property type="entry name" value="Endo_G_ENPP1-like_dom"/>
</dbReference>
<dbReference type="EMBL" id="AAEW02000003">
    <property type="protein sequence ID" value="EAT16740.1"/>
    <property type="molecule type" value="Genomic_DNA"/>
</dbReference>
<evidence type="ECO:0000313" key="6">
    <source>
        <dbReference type="EMBL" id="EAT16740.1"/>
    </source>
</evidence>
<dbReference type="GO" id="GO:0004519">
    <property type="term" value="F:endonuclease activity"/>
    <property type="evidence" value="ECO:0007669"/>
    <property type="project" value="UniProtKB-KW"/>
</dbReference>
<dbReference type="AlphaFoldDB" id="Q1K2Z1"/>
<keyword evidence="6" id="KW-0255">Endonuclease</keyword>
<comment type="caution">
    <text evidence="6">The sequence shown here is derived from an EMBL/GenBank/DDBJ whole genome shotgun (WGS) entry which is preliminary data.</text>
</comment>
<dbReference type="InterPro" id="IPR044929">
    <property type="entry name" value="DNA/RNA_non-sp_Endonuclease_sf"/>
</dbReference>
<proteinExistence type="predicted"/>
<protein>
    <submittedName>
        <fullName evidence="6">DNA/RNA non-specific endonuclease</fullName>
    </submittedName>
</protein>
<dbReference type="Gene3D" id="3.40.570.10">
    <property type="entry name" value="Extracellular Endonuclease, subunit A"/>
    <property type="match status" value="1"/>
</dbReference>
<feature type="active site" description="Proton acceptor" evidence="1">
    <location>
        <position position="118"/>
    </location>
</feature>
<keyword evidence="2" id="KW-0479">Metal-binding</keyword>
<feature type="domain" description="DNA/RNA non-specific endonuclease/pyrophosphatase/phosphodiesterase" evidence="5">
    <location>
        <begin position="49"/>
        <end position="266"/>
    </location>
</feature>
<dbReference type="InterPro" id="IPR020821">
    <property type="entry name" value="ENPP1-3/EXOG-like_nuc-like"/>
</dbReference>
<gene>
    <name evidence="6" type="ORF">Dace_1992</name>
</gene>
<evidence type="ECO:0000259" key="5">
    <source>
        <dbReference type="SMART" id="SM00892"/>
    </source>
</evidence>
<dbReference type="Pfam" id="PF01223">
    <property type="entry name" value="Endonuclease_NS"/>
    <property type="match status" value="1"/>
</dbReference>
<keyword evidence="7" id="KW-1185">Reference proteome</keyword>
<reference evidence="6" key="2">
    <citation type="submission" date="2006-05" db="EMBL/GenBank/DDBJ databases">
        <title>Sequencing of the draft genome and assembly of Desulfuromonas acetoxidans DSM 684.</title>
        <authorList>
            <consortium name="US DOE Joint Genome Institute (JGI-PGF)"/>
            <person name="Copeland A."/>
            <person name="Lucas S."/>
            <person name="Lapidus A."/>
            <person name="Barry K."/>
            <person name="Detter J.C."/>
            <person name="Glavina del Rio T."/>
            <person name="Hammon N."/>
            <person name="Israni S."/>
            <person name="Dalin E."/>
            <person name="Tice H."/>
            <person name="Bruce D."/>
            <person name="Pitluck S."/>
            <person name="Richardson P."/>
        </authorList>
    </citation>
    <scope>NUCLEOTIDE SEQUENCE [LARGE SCALE GENOMIC DNA]</scope>
    <source>
        <strain evidence="6">DSM 684</strain>
    </source>
</reference>
<feature type="signal peptide" evidence="3">
    <location>
        <begin position="1"/>
        <end position="29"/>
    </location>
</feature>
<dbReference type="PANTHER" id="PTHR13966:SF5">
    <property type="entry name" value="ENDONUCLEASE G, MITOCHONDRIAL"/>
    <property type="match status" value="1"/>
</dbReference>
<dbReference type="SMART" id="SM00477">
    <property type="entry name" value="NUC"/>
    <property type="match status" value="1"/>
</dbReference>
<evidence type="ECO:0000313" key="7">
    <source>
        <dbReference type="Proteomes" id="UP000005695"/>
    </source>
</evidence>
<feature type="binding site" evidence="2">
    <location>
        <position position="164"/>
    </location>
    <ligand>
        <name>Mg(2+)</name>
        <dbReference type="ChEBI" id="CHEBI:18420"/>
        <note>catalytic</note>
    </ligand>
</feature>
<keyword evidence="3" id="KW-0732">Signal</keyword>
<dbReference type="InterPro" id="IPR044925">
    <property type="entry name" value="His-Me_finger_sf"/>
</dbReference>
<name>Q1K2Z1_DESA6</name>
<keyword evidence="6" id="KW-0378">Hydrolase</keyword>
<evidence type="ECO:0000259" key="4">
    <source>
        <dbReference type="SMART" id="SM00477"/>
    </source>
</evidence>
<accession>Q1K2Z1</accession>